<accession>A0AA89BZ96</accession>
<dbReference type="AlphaFoldDB" id="A0AA89BZ96"/>
<comment type="caution">
    <text evidence="1">The sequence shown here is derived from an EMBL/GenBank/DDBJ whole genome shotgun (WGS) entry which is preliminary data.</text>
</comment>
<evidence type="ECO:0000313" key="1">
    <source>
        <dbReference type="EMBL" id="KAK3093192.1"/>
    </source>
</evidence>
<dbReference type="EMBL" id="VSWD01000009">
    <property type="protein sequence ID" value="KAK3093192.1"/>
    <property type="molecule type" value="Genomic_DNA"/>
</dbReference>
<name>A0AA89BZ96_PINIB</name>
<gene>
    <name evidence="1" type="ORF">FSP39_012450</name>
</gene>
<keyword evidence="2" id="KW-1185">Reference proteome</keyword>
<organism evidence="1 2">
    <name type="scientific">Pinctada imbricata</name>
    <name type="common">Atlantic pearl-oyster</name>
    <name type="synonym">Pinctada martensii</name>
    <dbReference type="NCBI Taxonomy" id="66713"/>
    <lineage>
        <taxon>Eukaryota</taxon>
        <taxon>Metazoa</taxon>
        <taxon>Spiralia</taxon>
        <taxon>Lophotrochozoa</taxon>
        <taxon>Mollusca</taxon>
        <taxon>Bivalvia</taxon>
        <taxon>Autobranchia</taxon>
        <taxon>Pteriomorphia</taxon>
        <taxon>Pterioida</taxon>
        <taxon>Pterioidea</taxon>
        <taxon>Pteriidae</taxon>
        <taxon>Pinctada</taxon>
    </lineage>
</organism>
<protein>
    <submittedName>
        <fullName evidence="1">Uncharacterized protein</fullName>
    </submittedName>
</protein>
<dbReference type="Proteomes" id="UP001186944">
    <property type="component" value="Unassembled WGS sequence"/>
</dbReference>
<evidence type="ECO:0000313" key="2">
    <source>
        <dbReference type="Proteomes" id="UP001186944"/>
    </source>
</evidence>
<reference evidence="1" key="1">
    <citation type="submission" date="2019-08" db="EMBL/GenBank/DDBJ databases">
        <title>The improved chromosome-level genome for the pearl oyster Pinctada fucata martensii using PacBio sequencing and Hi-C.</title>
        <authorList>
            <person name="Zheng Z."/>
        </authorList>
    </citation>
    <scope>NUCLEOTIDE SEQUENCE</scope>
    <source>
        <strain evidence="1">ZZ-2019</strain>
        <tissue evidence="1">Adductor muscle</tissue>
    </source>
</reference>
<sequence length="226" mass="26075">MPGDSFLEMLNVNSLMESPPVNNACIPDIYNKLDAETIEKTRVINSLLQKRLEVQQKVLNKYRYEAEKFHRKEHNKVVKDLRKVRMKLPYMDDEPTIDTKEKVKMLRMAQSHVRTPIGYTTIPREPVGISTEKDDRPFCSRFFTHHLPTKSKHYKGVSFVANKIKPKGGESYFHSSRSKDKSRRLLLSRGLSASENCLVAGSKSAMSIFTYKSERFPDDDEDAMTV</sequence>
<proteinExistence type="predicted"/>